<comment type="caution">
    <text evidence="1">The sequence shown here is derived from an EMBL/GenBank/DDBJ whole genome shotgun (WGS) entry which is preliminary data.</text>
</comment>
<gene>
    <name evidence="1" type="ORF">Cfor_06776</name>
</gene>
<evidence type="ECO:0000313" key="2">
    <source>
        <dbReference type="Proteomes" id="UP000502823"/>
    </source>
</evidence>
<organism evidence="1 2">
    <name type="scientific">Coptotermes formosanus</name>
    <name type="common">Formosan subterranean termite</name>
    <dbReference type="NCBI Taxonomy" id="36987"/>
    <lineage>
        <taxon>Eukaryota</taxon>
        <taxon>Metazoa</taxon>
        <taxon>Ecdysozoa</taxon>
        <taxon>Arthropoda</taxon>
        <taxon>Hexapoda</taxon>
        <taxon>Insecta</taxon>
        <taxon>Pterygota</taxon>
        <taxon>Neoptera</taxon>
        <taxon>Polyneoptera</taxon>
        <taxon>Dictyoptera</taxon>
        <taxon>Blattodea</taxon>
        <taxon>Blattoidea</taxon>
        <taxon>Termitoidae</taxon>
        <taxon>Rhinotermitidae</taxon>
        <taxon>Coptotermes</taxon>
    </lineage>
</organism>
<name>A0A6L2PL37_COPFO</name>
<proteinExistence type="predicted"/>
<keyword evidence="2" id="KW-1185">Reference proteome</keyword>
<accession>A0A6L2PL37</accession>
<protein>
    <submittedName>
        <fullName evidence="1">Uncharacterized protein</fullName>
    </submittedName>
</protein>
<dbReference type="InParanoid" id="A0A6L2PL37"/>
<reference evidence="2" key="1">
    <citation type="submission" date="2020-01" db="EMBL/GenBank/DDBJ databases">
        <title>Draft genome sequence of the Termite Coptotermes fromosanus.</title>
        <authorList>
            <person name="Itakura S."/>
            <person name="Yosikawa Y."/>
            <person name="Umezawa K."/>
        </authorList>
    </citation>
    <scope>NUCLEOTIDE SEQUENCE [LARGE SCALE GENOMIC DNA]</scope>
</reference>
<dbReference type="Proteomes" id="UP000502823">
    <property type="component" value="Unassembled WGS sequence"/>
</dbReference>
<sequence length="103" mass="11687">MNWSCGLGSQQRLHSTSGLLCLHRLTNLCRPQQLDHNESSKLRRLAAVKRKELGALLSKPVNHCNMSNAVNLLKSAVNIRVRPQNRNSVFLKKNCKIKKKSKE</sequence>
<evidence type="ECO:0000313" key="1">
    <source>
        <dbReference type="EMBL" id="GFG31248.1"/>
    </source>
</evidence>
<dbReference type="EMBL" id="BLKM01000292">
    <property type="protein sequence ID" value="GFG31248.1"/>
    <property type="molecule type" value="Genomic_DNA"/>
</dbReference>
<dbReference type="AlphaFoldDB" id="A0A6L2PL37"/>